<proteinExistence type="inferred from homology"/>
<dbReference type="SUPFAM" id="SSF52540">
    <property type="entry name" value="P-loop containing nucleoside triphosphate hydrolases"/>
    <property type="match status" value="1"/>
</dbReference>
<gene>
    <name evidence="3" type="ORF">EZS28_000470</name>
</gene>
<name>A0A5J4XAR1_9EUKA</name>
<keyword evidence="1" id="KW-0067">ATP-binding</keyword>
<comment type="caution">
    <text evidence="3">The sequence shown here is derived from an EMBL/GenBank/DDBJ whole genome shotgun (WGS) entry which is preliminary data.</text>
</comment>
<dbReference type="InterPro" id="IPR027417">
    <property type="entry name" value="P-loop_NTPase"/>
</dbReference>
<dbReference type="InterPro" id="IPR003593">
    <property type="entry name" value="AAA+_ATPase"/>
</dbReference>
<dbReference type="InterPro" id="IPR050168">
    <property type="entry name" value="AAA_ATPase_domain"/>
</dbReference>
<reference evidence="3 4" key="1">
    <citation type="submission" date="2019-03" db="EMBL/GenBank/DDBJ databases">
        <title>Single cell metagenomics reveals metabolic interactions within the superorganism composed of flagellate Streblomastix strix and complex community of Bacteroidetes bacteria on its surface.</title>
        <authorList>
            <person name="Treitli S.C."/>
            <person name="Kolisko M."/>
            <person name="Husnik F."/>
            <person name="Keeling P."/>
            <person name="Hampl V."/>
        </authorList>
    </citation>
    <scope>NUCLEOTIDE SEQUENCE [LARGE SCALE GENOMIC DNA]</scope>
    <source>
        <strain evidence="3">ST1C</strain>
    </source>
</reference>
<dbReference type="EMBL" id="SNRW01000038">
    <property type="protein sequence ID" value="KAA6404002.1"/>
    <property type="molecule type" value="Genomic_DNA"/>
</dbReference>
<dbReference type="InterPro" id="IPR003960">
    <property type="entry name" value="ATPase_AAA_CS"/>
</dbReference>
<dbReference type="InterPro" id="IPR003959">
    <property type="entry name" value="ATPase_AAA_core"/>
</dbReference>
<dbReference type="Pfam" id="PF00004">
    <property type="entry name" value="AAA"/>
    <property type="match status" value="1"/>
</dbReference>
<dbReference type="Gene3D" id="3.40.50.300">
    <property type="entry name" value="P-loop containing nucleotide triphosphate hydrolases"/>
    <property type="match status" value="1"/>
</dbReference>
<protein>
    <submittedName>
        <fullName evidence="3">Putative AAA family ATPase</fullName>
    </submittedName>
</protein>
<dbReference type="GO" id="GO:0016887">
    <property type="term" value="F:ATP hydrolysis activity"/>
    <property type="evidence" value="ECO:0007669"/>
    <property type="project" value="InterPro"/>
</dbReference>
<evidence type="ECO:0000259" key="2">
    <source>
        <dbReference type="SMART" id="SM00382"/>
    </source>
</evidence>
<comment type="similarity">
    <text evidence="1">Belongs to the AAA ATPase family.</text>
</comment>
<evidence type="ECO:0000256" key="1">
    <source>
        <dbReference type="RuleBase" id="RU003651"/>
    </source>
</evidence>
<evidence type="ECO:0000313" key="3">
    <source>
        <dbReference type="EMBL" id="KAA6404002.1"/>
    </source>
</evidence>
<dbReference type="Proteomes" id="UP000324800">
    <property type="component" value="Unassembled WGS sequence"/>
</dbReference>
<keyword evidence="1" id="KW-0547">Nucleotide-binding</keyword>
<dbReference type="PROSITE" id="PS00674">
    <property type="entry name" value="AAA"/>
    <property type="match status" value="1"/>
</dbReference>
<sequence length="322" mass="36221">MLQQSQLPHLLLEQEVPNTQWEDIGGAHEVKRKIIESVVWPTLHHQNQSDNFSLNSQASSSEQQLPQRLLSLIPPPRGVLLWGPPGTAKTTIVKASCRAMNAQLIVLSCAGVYSCYVGDAERILREAFHRARQSSPCVLFLDEIDSIVGKRGGEYDGNGVKDRILTTLLTEMDGIEHIEGVIVMAATNRADLLDDALLRPGRFDVQIQFHLPNTEERAEILLVYLKKITDKKRKFRYQKELEQIKDRKTNLDENKFGHKDDDDDDRIIDLYKIASETNGFSGADIEALCIEAVLNALNDNINQPIITSNHFDTALDSVKGER</sequence>
<dbReference type="Pfam" id="PF17862">
    <property type="entry name" value="AAA_lid_3"/>
    <property type="match status" value="1"/>
</dbReference>
<dbReference type="OrthoDB" id="5421at2759"/>
<feature type="domain" description="AAA+ ATPase" evidence="2">
    <location>
        <begin position="75"/>
        <end position="213"/>
    </location>
</feature>
<dbReference type="SMART" id="SM00382">
    <property type="entry name" value="AAA"/>
    <property type="match status" value="1"/>
</dbReference>
<accession>A0A5J4XAR1</accession>
<dbReference type="PANTHER" id="PTHR23077">
    <property type="entry name" value="AAA-FAMILY ATPASE"/>
    <property type="match status" value="1"/>
</dbReference>
<dbReference type="AlphaFoldDB" id="A0A5J4XAR1"/>
<evidence type="ECO:0000313" key="4">
    <source>
        <dbReference type="Proteomes" id="UP000324800"/>
    </source>
</evidence>
<dbReference type="Gene3D" id="1.10.8.60">
    <property type="match status" value="1"/>
</dbReference>
<dbReference type="InterPro" id="IPR041569">
    <property type="entry name" value="AAA_lid_3"/>
</dbReference>
<dbReference type="GO" id="GO:0005524">
    <property type="term" value="F:ATP binding"/>
    <property type="evidence" value="ECO:0007669"/>
    <property type="project" value="UniProtKB-KW"/>
</dbReference>
<dbReference type="FunFam" id="3.40.50.300:FF:001921">
    <property type="entry name" value="AAA ATPase domain-containing protein"/>
    <property type="match status" value="1"/>
</dbReference>
<organism evidence="3 4">
    <name type="scientific">Streblomastix strix</name>
    <dbReference type="NCBI Taxonomy" id="222440"/>
    <lineage>
        <taxon>Eukaryota</taxon>
        <taxon>Metamonada</taxon>
        <taxon>Preaxostyla</taxon>
        <taxon>Oxymonadida</taxon>
        <taxon>Streblomastigidae</taxon>
        <taxon>Streblomastix</taxon>
    </lineage>
</organism>
<dbReference type="PANTHER" id="PTHR23077:SF117">
    <property type="entry name" value="AAA+ ATPASE DOMAIN-CONTAINING PROTEIN"/>
    <property type="match status" value="1"/>
</dbReference>